<evidence type="ECO:0000256" key="1">
    <source>
        <dbReference type="ARBA" id="ARBA00001974"/>
    </source>
</evidence>
<dbReference type="Pfam" id="PF02770">
    <property type="entry name" value="Acyl-CoA_dh_M"/>
    <property type="match status" value="1"/>
</dbReference>
<dbReference type="Gene3D" id="2.40.110.10">
    <property type="entry name" value="Butyryl-CoA Dehydrogenase, subunit A, domain 2"/>
    <property type="match status" value="1"/>
</dbReference>
<evidence type="ECO:0000259" key="7">
    <source>
        <dbReference type="Pfam" id="PF00441"/>
    </source>
</evidence>
<evidence type="ECO:0000256" key="3">
    <source>
        <dbReference type="ARBA" id="ARBA00022630"/>
    </source>
</evidence>
<feature type="domain" description="Acyl-CoA dehydrogenase/oxidase C-terminal" evidence="7">
    <location>
        <begin position="236"/>
        <end position="372"/>
    </location>
</feature>
<protein>
    <submittedName>
        <fullName evidence="10">Pimeloyl-CoA dehydrogenase small subunit</fullName>
    </submittedName>
</protein>
<dbReference type="SUPFAM" id="SSF56645">
    <property type="entry name" value="Acyl-CoA dehydrogenase NM domain-like"/>
    <property type="match status" value="1"/>
</dbReference>
<comment type="similarity">
    <text evidence="2 6">Belongs to the acyl-CoA dehydrogenase family.</text>
</comment>
<dbReference type="SUPFAM" id="SSF47203">
    <property type="entry name" value="Acyl-CoA dehydrogenase C-terminal domain-like"/>
    <property type="match status" value="1"/>
</dbReference>
<dbReference type="PANTHER" id="PTHR43884:SF20">
    <property type="entry name" value="ACYL-COA DEHYDROGENASE FADE28"/>
    <property type="match status" value="1"/>
</dbReference>
<keyword evidence="3 6" id="KW-0285">Flavoprotein</keyword>
<dbReference type="CDD" id="cd00567">
    <property type="entry name" value="ACAD"/>
    <property type="match status" value="1"/>
</dbReference>
<dbReference type="Pfam" id="PF02771">
    <property type="entry name" value="Acyl-CoA_dh_N"/>
    <property type="match status" value="1"/>
</dbReference>
<dbReference type="Pfam" id="PF00441">
    <property type="entry name" value="Acyl-CoA_dh_1"/>
    <property type="match status" value="1"/>
</dbReference>
<evidence type="ECO:0000256" key="4">
    <source>
        <dbReference type="ARBA" id="ARBA00022827"/>
    </source>
</evidence>
<comment type="cofactor">
    <cofactor evidence="1 6">
        <name>FAD</name>
        <dbReference type="ChEBI" id="CHEBI:57692"/>
    </cofactor>
</comment>
<dbReference type="RefSeq" id="WP_209538077.1">
    <property type="nucleotide sequence ID" value="NZ_CP053381.1"/>
</dbReference>
<organism evidence="10 11">
    <name type="scientific">Billgrantia sulfidoxydans</name>
    <dbReference type="NCBI Taxonomy" id="2733484"/>
    <lineage>
        <taxon>Bacteria</taxon>
        <taxon>Pseudomonadati</taxon>
        <taxon>Pseudomonadota</taxon>
        <taxon>Gammaproteobacteria</taxon>
        <taxon>Oceanospirillales</taxon>
        <taxon>Halomonadaceae</taxon>
        <taxon>Billgrantia</taxon>
    </lineage>
</organism>
<dbReference type="Gene3D" id="1.10.540.10">
    <property type="entry name" value="Acyl-CoA dehydrogenase/oxidase, N-terminal domain"/>
    <property type="match status" value="1"/>
</dbReference>
<evidence type="ECO:0000256" key="2">
    <source>
        <dbReference type="ARBA" id="ARBA00009347"/>
    </source>
</evidence>
<evidence type="ECO:0000313" key="11">
    <source>
        <dbReference type="Proteomes" id="UP000671868"/>
    </source>
</evidence>
<sequence length="380" mass="41418">MDFALSDEQQMLQDMLARLIREHYGFEQRDRVQRRAPGFSETFRTQLAELGVLAMPIDEAHGGMGGGGVENLVVMQELGRGLCLEPFLESQILGGGLVQALGSEAQREALLPVLAAGELLLAVASEEPRTHYRPEWSETRAERIGDGWQLSGRKSVVFGGQAADEILVVARTAGEPGERNGLSLFRVDPAAEGVQRRAYPTMAGPWACDLVLVGVTLADDALLGCAGAAFEALDHQLGRAMAAQCAEAVGSMQQACELTLEYLKTRRQFGQPIGRFQVLQHRMVDMTTELELATSMAILAACVADEPASAERSRQLVAAQHVVKRAAQFIAEQAVQLHGGIGMTWEYSLAHHARHLVMLGHRFGDDDRHLRVYADLLEAN</sequence>
<accession>A0ABX7W881</accession>
<proteinExistence type="inferred from homology"/>
<feature type="domain" description="Acyl-CoA dehydrogenase/oxidase N-terminal" evidence="9">
    <location>
        <begin position="6"/>
        <end position="118"/>
    </location>
</feature>
<reference evidence="10 11" key="1">
    <citation type="journal article" date="2021" name="Front. Microbiol.">
        <title>Aerobic Denitrification and Heterotrophic Sulfur Oxidation in the Genus Halomonas Revealed by Six Novel Species Characterizations and Genome-Based Analysis.</title>
        <authorList>
            <person name="Wang L."/>
            <person name="Shao Z."/>
        </authorList>
    </citation>
    <scope>NUCLEOTIDE SEQUENCE [LARGE SCALE GENOMIC DNA]</scope>
    <source>
        <strain evidence="10 11">MCCC 1A11059</strain>
    </source>
</reference>
<dbReference type="InterPro" id="IPR009075">
    <property type="entry name" value="AcylCo_DH/oxidase_C"/>
</dbReference>
<keyword evidence="4 6" id="KW-0274">FAD</keyword>
<dbReference type="EMBL" id="CP053381">
    <property type="protein sequence ID" value="QTP56559.1"/>
    <property type="molecule type" value="Genomic_DNA"/>
</dbReference>
<dbReference type="InterPro" id="IPR037069">
    <property type="entry name" value="AcylCoA_DH/ox_N_sf"/>
</dbReference>
<dbReference type="Proteomes" id="UP000671868">
    <property type="component" value="Chromosome"/>
</dbReference>
<feature type="domain" description="Acyl-CoA oxidase/dehydrogenase middle" evidence="8">
    <location>
        <begin position="136"/>
        <end position="204"/>
    </location>
</feature>
<dbReference type="Gene3D" id="1.20.140.10">
    <property type="entry name" value="Butyryl-CoA Dehydrogenase, subunit A, domain 3"/>
    <property type="match status" value="1"/>
</dbReference>
<keyword evidence="11" id="KW-1185">Reference proteome</keyword>
<evidence type="ECO:0000256" key="5">
    <source>
        <dbReference type="ARBA" id="ARBA00023002"/>
    </source>
</evidence>
<evidence type="ECO:0000259" key="8">
    <source>
        <dbReference type="Pfam" id="PF02770"/>
    </source>
</evidence>
<dbReference type="InterPro" id="IPR009100">
    <property type="entry name" value="AcylCoA_DH/oxidase_NM_dom_sf"/>
</dbReference>
<evidence type="ECO:0000256" key="6">
    <source>
        <dbReference type="RuleBase" id="RU362125"/>
    </source>
</evidence>
<dbReference type="InterPro" id="IPR036250">
    <property type="entry name" value="AcylCo_DH-like_C"/>
</dbReference>
<keyword evidence="5 6" id="KW-0560">Oxidoreductase</keyword>
<dbReference type="PANTHER" id="PTHR43884">
    <property type="entry name" value="ACYL-COA DEHYDROGENASE"/>
    <property type="match status" value="1"/>
</dbReference>
<evidence type="ECO:0000259" key="9">
    <source>
        <dbReference type="Pfam" id="PF02771"/>
    </source>
</evidence>
<dbReference type="InterPro" id="IPR046373">
    <property type="entry name" value="Acyl-CoA_Oxase/DH_mid-dom_sf"/>
</dbReference>
<name>A0ABX7W881_9GAMM</name>
<gene>
    <name evidence="10" type="ORF">HNO51_18860</name>
</gene>
<dbReference type="InterPro" id="IPR013786">
    <property type="entry name" value="AcylCoA_DH/ox_N"/>
</dbReference>
<evidence type="ECO:0000313" key="10">
    <source>
        <dbReference type="EMBL" id="QTP56559.1"/>
    </source>
</evidence>
<dbReference type="InterPro" id="IPR006091">
    <property type="entry name" value="Acyl-CoA_Oxase/DH_mid-dom"/>
</dbReference>